<dbReference type="EMBL" id="JAMZFT010000001">
    <property type="protein sequence ID" value="MCP1335260.1"/>
    <property type="molecule type" value="Genomic_DNA"/>
</dbReference>
<organism evidence="2 3">
    <name type="scientific">Futiania mangrovi</name>
    <dbReference type="NCBI Taxonomy" id="2959716"/>
    <lineage>
        <taxon>Bacteria</taxon>
        <taxon>Pseudomonadati</taxon>
        <taxon>Pseudomonadota</taxon>
        <taxon>Alphaproteobacteria</taxon>
        <taxon>Futianiales</taxon>
        <taxon>Futianiaceae</taxon>
        <taxon>Futiania</taxon>
    </lineage>
</organism>
<keyword evidence="1" id="KW-1133">Transmembrane helix</keyword>
<dbReference type="InterPro" id="IPR009325">
    <property type="entry name" value="DUF983"/>
</dbReference>
<dbReference type="RefSeq" id="WP_269331209.1">
    <property type="nucleotide sequence ID" value="NZ_JAMZFT010000001.1"/>
</dbReference>
<proteinExistence type="predicted"/>
<dbReference type="NCBIfam" id="NF004633">
    <property type="entry name" value="PRK05978.1"/>
    <property type="match status" value="1"/>
</dbReference>
<keyword evidence="3" id="KW-1185">Reference proteome</keyword>
<dbReference type="AlphaFoldDB" id="A0A9J6P7V3"/>
<accession>A0A9J6P7V3</accession>
<evidence type="ECO:0000313" key="2">
    <source>
        <dbReference type="EMBL" id="MCP1335260.1"/>
    </source>
</evidence>
<keyword evidence="1" id="KW-0472">Membrane</keyword>
<keyword evidence="1" id="KW-0812">Transmembrane</keyword>
<feature type="transmembrane region" description="Helical" evidence="1">
    <location>
        <begin position="66"/>
        <end position="89"/>
    </location>
</feature>
<evidence type="ECO:0000256" key="1">
    <source>
        <dbReference type="SAM" id="Phobius"/>
    </source>
</evidence>
<gene>
    <name evidence="2" type="ORF">NJQ99_02455</name>
</gene>
<evidence type="ECO:0000313" key="3">
    <source>
        <dbReference type="Proteomes" id="UP001055804"/>
    </source>
</evidence>
<dbReference type="Pfam" id="PF06170">
    <property type="entry name" value="DUF983"/>
    <property type="match status" value="1"/>
</dbReference>
<name>A0A9J6P7V3_9PROT</name>
<reference evidence="2" key="1">
    <citation type="submission" date="2022-06" db="EMBL/GenBank/DDBJ databases">
        <title>Isolation and Genomics of Futiania mangrovii gen. nov., sp. nov., a Rare and Metabolically-versatile member in the Class Alphaproteobacteria.</title>
        <authorList>
            <person name="Liu L."/>
            <person name="Huang W.-C."/>
            <person name="Pan J."/>
            <person name="Li J."/>
            <person name="Huang Y."/>
            <person name="Du H."/>
            <person name="Liu Y."/>
            <person name="Li M."/>
        </authorList>
    </citation>
    <scope>NUCLEOTIDE SEQUENCE</scope>
    <source>
        <strain evidence="2">FT118</strain>
    </source>
</reference>
<dbReference type="Proteomes" id="UP001055804">
    <property type="component" value="Unassembled WGS sequence"/>
</dbReference>
<protein>
    <submittedName>
        <fullName evidence="2">DUF983 domain-containing protein</fullName>
    </submittedName>
</protein>
<comment type="caution">
    <text evidence="2">The sequence shown here is derived from an EMBL/GenBank/DDBJ whole genome shotgun (WGS) entry which is preliminary data.</text>
</comment>
<feature type="transmembrane region" description="Helical" evidence="1">
    <location>
        <begin position="101"/>
        <end position="125"/>
    </location>
</feature>
<sequence>MTQTYLSEPALDADPRPVSASMWRGAKSRCPSCGKGSLFRRFLKVTDHCPACGAEMYHHRADDLPAYLVIFVVGHIVIPALLVVEIAYAPPMWMHMTGWSALVIALSLGLIQPIKGAVVGLQWALRMHGFGGDET</sequence>